<gene>
    <name evidence="4" type="ORF">D6D13_01846</name>
</gene>
<sequence length="647" mass="73279">MANALGKVHIVVDGLDECSEETLRGFLILHKELTNKAPIYFLITARPLPTIREHFKDDLKLEVRATDIDVGLFLEGRAQSLPAWIREDDDLVSQIENSIAKAANGMFLLARLHLDSLKGQQTKSEVESALHDIRNLPTGFDALKVAYDGAIQRIDLQMPNERKWARRVLSWVVRAKRPLFSDELQHGLAVRPDDKTLDHKNFVSLVQVVSLCAGLLTINHAKDVIEPVHHTTREYFEIHQQDWMQSGEQEMARACLRYLTLDSTSAQEKEVSKNSVFLDYASRHWISHSIKFEESLQEEIKWFFRHKERVAHSVAVQGTYYSEDARRWDNLQFATYFGLPLVFRALTVDHEKTEGKPCNINISQWANRGQTPLFLAVKRGDETMLQAILQVGGNDIDLNMRDADGYTLLYYAVAYHRTQILCAFVDLPPENIDLGLEFPDNHTPLMYAICENLPEMAKLLLCARPKRLNLDHADWRSRTALSYAVESGNVEIVKLILCFYGIGDVSSSSVLPTNMNLDLTNGQRETLMGIAVKKGFHNIVELLRPHYAVPTFDSAASSPPWPSFLDEYRAPHSNSLFIDDHELVDAIATFQFGNYTDQPLSVDPRSFSGEDSSSYPEMIRSVPDPTTGLGKRQAESPLSDSGKKQRT</sequence>
<evidence type="ECO:0000256" key="2">
    <source>
        <dbReference type="SAM" id="MobiDB-lite"/>
    </source>
</evidence>
<dbReference type="AlphaFoldDB" id="A0A4S9D7T4"/>
<dbReference type="InterPro" id="IPR054471">
    <property type="entry name" value="GPIID_WHD"/>
</dbReference>
<accession>A0A4S9D7T4</accession>
<feature type="repeat" description="ANK" evidence="1">
    <location>
        <begin position="368"/>
        <end position="394"/>
    </location>
</feature>
<dbReference type="Pfam" id="PF22939">
    <property type="entry name" value="WHD_GPIID"/>
    <property type="match status" value="1"/>
</dbReference>
<dbReference type="PANTHER" id="PTHR10039:SF15">
    <property type="entry name" value="NACHT DOMAIN-CONTAINING PROTEIN"/>
    <property type="match status" value="1"/>
</dbReference>
<dbReference type="SMART" id="SM00248">
    <property type="entry name" value="ANK"/>
    <property type="match status" value="5"/>
</dbReference>
<reference evidence="4" key="1">
    <citation type="submission" date="2018-10" db="EMBL/GenBank/DDBJ databases">
        <title>Fifty Aureobasidium pullulans genomes reveal a recombining polyextremotolerant generalist.</title>
        <authorList>
            <person name="Gostincar C."/>
            <person name="Turk M."/>
            <person name="Zajc J."/>
            <person name="Gunde-Cimerman N."/>
        </authorList>
    </citation>
    <scope>NUCLEOTIDE SEQUENCE [LARGE SCALE GENOMIC DNA]</scope>
    <source>
        <strain evidence="4">EXF-10085</strain>
    </source>
</reference>
<evidence type="ECO:0000256" key="1">
    <source>
        <dbReference type="PROSITE-ProRule" id="PRU00023"/>
    </source>
</evidence>
<dbReference type="PANTHER" id="PTHR10039">
    <property type="entry name" value="AMELOGENIN"/>
    <property type="match status" value="1"/>
</dbReference>
<dbReference type="SUPFAM" id="SSF48403">
    <property type="entry name" value="Ankyrin repeat"/>
    <property type="match status" value="1"/>
</dbReference>
<dbReference type="EMBL" id="QZAS01000004">
    <property type="protein sequence ID" value="THX16166.1"/>
    <property type="molecule type" value="Genomic_DNA"/>
</dbReference>
<organism evidence="4">
    <name type="scientific">Aureobasidium pullulans</name>
    <name type="common">Black yeast</name>
    <name type="synonym">Pullularia pullulans</name>
    <dbReference type="NCBI Taxonomy" id="5580"/>
    <lineage>
        <taxon>Eukaryota</taxon>
        <taxon>Fungi</taxon>
        <taxon>Dikarya</taxon>
        <taxon>Ascomycota</taxon>
        <taxon>Pezizomycotina</taxon>
        <taxon>Dothideomycetes</taxon>
        <taxon>Dothideomycetidae</taxon>
        <taxon>Dothideales</taxon>
        <taxon>Saccotheciaceae</taxon>
        <taxon>Aureobasidium</taxon>
    </lineage>
</organism>
<evidence type="ECO:0000313" key="4">
    <source>
        <dbReference type="EMBL" id="THX16166.1"/>
    </source>
</evidence>
<proteinExistence type="predicted"/>
<keyword evidence="1" id="KW-0040">ANK repeat</keyword>
<feature type="region of interest" description="Disordered" evidence="2">
    <location>
        <begin position="601"/>
        <end position="647"/>
    </location>
</feature>
<evidence type="ECO:0000259" key="3">
    <source>
        <dbReference type="Pfam" id="PF22939"/>
    </source>
</evidence>
<dbReference type="PROSITE" id="PS50088">
    <property type="entry name" value="ANK_REPEAT"/>
    <property type="match status" value="1"/>
</dbReference>
<dbReference type="InterPro" id="IPR002110">
    <property type="entry name" value="Ankyrin_rpt"/>
</dbReference>
<protein>
    <recommendedName>
        <fullName evidence="3">GPI inositol-deacylase winged helix domain-containing protein</fullName>
    </recommendedName>
</protein>
<feature type="domain" description="GPI inositol-deacylase winged helix" evidence="3">
    <location>
        <begin position="160"/>
        <end position="236"/>
    </location>
</feature>
<dbReference type="Pfam" id="PF12796">
    <property type="entry name" value="Ank_2"/>
    <property type="match status" value="2"/>
</dbReference>
<name>A0A4S9D7T4_AURPU</name>
<dbReference type="PROSITE" id="PS50297">
    <property type="entry name" value="ANK_REP_REGION"/>
    <property type="match status" value="1"/>
</dbReference>
<comment type="caution">
    <text evidence="4">The sequence shown here is derived from an EMBL/GenBank/DDBJ whole genome shotgun (WGS) entry which is preliminary data.</text>
</comment>
<dbReference type="InterPro" id="IPR036770">
    <property type="entry name" value="Ankyrin_rpt-contain_sf"/>
</dbReference>
<dbReference type="Gene3D" id="1.25.40.20">
    <property type="entry name" value="Ankyrin repeat-containing domain"/>
    <property type="match status" value="1"/>
</dbReference>